<dbReference type="Proteomes" id="UP000054564">
    <property type="component" value="Unassembled WGS sequence"/>
</dbReference>
<proteinExistence type="predicted"/>
<keyword evidence="2" id="KW-1185">Reference proteome</keyword>
<evidence type="ECO:0000313" key="1">
    <source>
        <dbReference type="EMBL" id="KNE86436.1"/>
    </source>
</evidence>
<protein>
    <submittedName>
        <fullName evidence="1">Uncharacterized protein</fullName>
    </submittedName>
</protein>
<dbReference type="EMBL" id="AJIL01009674">
    <property type="protein sequence ID" value="KNE86436.1"/>
    <property type="molecule type" value="Genomic_DNA"/>
</dbReference>
<feature type="non-terminal residue" evidence="1">
    <location>
        <position position="160"/>
    </location>
</feature>
<reference evidence="2" key="1">
    <citation type="submission" date="2014-03" db="EMBL/GenBank/DDBJ databases">
        <title>The Genome Sequence of Puccinia striiformis f. sp. tritici PST-78.</title>
        <authorList>
            <consortium name="The Broad Institute Genome Sequencing Platform"/>
            <person name="Cuomo C."/>
            <person name="Hulbert S."/>
            <person name="Chen X."/>
            <person name="Walker B."/>
            <person name="Young S.K."/>
            <person name="Zeng Q."/>
            <person name="Gargeya S."/>
            <person name="Fitzgerald M."/>
            <person name="Haas B."/>
            <person name="Abouelleil A."/>
            <person name="Alvarado L."/>
            <person name="Arachchi H.M."/>
            <person name="Berlin A.M."/>
            <person name="Chapman S.B."/>
            <person name="Goldberg J."/>
            <person name="Griggs A."/>
            <person name="Gujja S."/>
            <person name="Hansen M."/>
            <person name="Howarth C."/>
            <person name="Imamovic A."/>
            <person name="Larimer J."/>
            <person name="McCowan C."/>
            <person name="Montmayeur A."/>
            <person name="Murphy C."/>
            <person name="Neiman D."/>
            <person name="Pearson M."/>
            <person name="Priest M."/>
            <person name="Roberts A."/>
            <person name="Saif S."/>
            <person name="Shea T."/>
            <person name="Sisk P."/>
            <person name="Sykes S."/>
            <person name="Wortman J."/>
            <person name="Nusbaum C."/>
            <person name="Birren B."/>
        </authorList>
    </citation>
    <scope>NUCLEOTIDE SEQUENCE [LARGE SCALE GENOMIC DNA]</scope>
    <source>
        <strain evidence="2">race PST-78</strain>
    </source>
</reference>
<dbReference type="STRING" id="1165861.A0A0L0UH86"/>
<sequence length="160" mass="19025">MAIKVGRGKTNETRTQRIRRERHADRIAQMSHFFYGRQWANQAVNSQNDRQRYDPNDVNNNILNQDDSFIPTIILEDIPEDPEWITLPDESDDDFDEAVYTHRRKWQQMARDCDWEKLLGRLHPHYVHLKIRTNNWSNVNTYADHTNCKCPPHLQNGVGQ</sequence>
<dbReference type="AlphaFoldDB" id="A0A0L0UH86"/>
<gene>
    <name evidence="1" type="ORF">PSTG_20203</name>
</gene>
<organism evidence="1 2">
    <name type="scientific">Puccinia striiformis f. sp. tritici PST-78</name>
    <dbReference type="NCBI Taxonomy" id="1165861"/>
    <lineage>
        <taxon>Eukaryota</taxon>
        <taxon>Fungi</taxon>
        <taxon>Dikarya</taxon>
        <taxon>Basidiomycota</taxon>
        <taxon>Pucciniomycotina</taxon>
        <taxon>Pucciniomycetes</taxon>
        <taxon>Pucciniales</taxon>
        <taxon>Pucciniaceae</taxon>
        <taxon>Puccinia</taxon>
    </lineage>
</organism>
<accession>A0A0L0UH86</accession>
<evidence type="ECO:0000313" key="2">
    <source>
        <dbReference type="Proteomes" id="UP000054564"/>
    </source>
</evidence>
<comment type="caution">
    <text evidence="1">The sequence shown here is derived from an EMBL/GenBank/DDBJ whole genome shotgun (WGS) entry which is preliminary data.</text>
</comment>
<name>A0A0L0UH86_9BASI</name>